<evidence type="ECO:0000256" key="1">
    <source>
        <dbReference type="ARBA" id="ARBA00022741"/>
    </source>
</evidence>
<evidence type="ECO:0000256" key="4">
    <source>
        <dbReference type="ARBA" id="ARBA00022840"/>
    </source>
</evidence>
<dbReference type="Pfam" id="PF00270">
    <property type="entry name" value="DEAD"/>
    <property type="match status" value="1"/>
</dbReference>
<dbReference type="OrthoDB" id="9805617at2"/>
<dbReference type="GO" id="GO:0004386">
    <property type="term" value="F:helicase activity"/>
    <property type="evidence" value="ECO:0007669"/>
    <property type="project" value="UniProtKB-KW"/>
</dbReference>
<dbReference type="EMBL" id="NMVO01000014">
    <property type="protein sequence ID" value="OYO12754.1"/>
    <property type="molecule type" value="Genomic_DNA"/>
</dbReference>
<evidence type="ECO:0000313" key="9">
    <source>
        <dbReference type="Proteomes" id="UP000215896"/>
    </source>
</evidence>
<dbReference type="InterPro" id="IPR048333">
    <property type="entry name" value="HA2_WH"/>
</dbReference>
<dbReference type="SUPFAM" id="SSF52540">
    <property type="entry name" value="P-loop containing nucleoside triphosphate hydrolases"/>
    <property type="match status" value="1"/>
</dbReference>
<dbReference type="GO" id="GO:0003676">
    <property type="term" value="F:nucleic acid binding"/>
    <property type="evidence" value="ECO:0007669"/>
    <property type="project" value="InterPro"/>
</dbReference>
<dbReference type="InterPro" id="IPR014001">
    <property type="entry name" value="Helicase_ATP-bd"/>
</dbReference>
<dbReference type="Pfam" id="PF04408">
    <property type="entry name" value="WHD_HA2"/>
    <property type="match status" value="1"/>
</dbReference>
<dbReference type="Proteomes" id="UP000215896">
    <property type="component" value="Unassembled WGS sequence"/>
</dbReference>
<feature type="domain" description="Helicase ATP-binding" evidence="6">
    <location>
        <begin position="24"/>
        <end position="185"/>
    </location>
</feature>
<proteinExistence type="predicted"/>
<keyword evidence="2" id="KW-0378">Hydrolase</keyword>
<dbReference type="CDD" id="cd17990">
    <property type="entry name" value="DEXHc_HrpB"/>
    <property type="match status" value="1"/>
</dbReference>
<dbReference type="SMART" id="SM00847">
    <property type="entry name" value="HA2"/>
    <property type="match status" value="1"/>
</dbReference>
<dbReference type="NCBIfam" id="TIGR01970">
    <property type="entry name" value="DEAH_box_HrpB"/>
    <property type="match status" value="1"/>
</dbReference>
<evidence type="ECO:0000313" key="8">
    <source>
        <dbReference type="EMBL" id="OYO12754.1"/>
    </source>
</evidence>
<comment type="caution">
    <text evidence="8">The sequence shown here is derived from an EMBL/GenBank/DDBJ whole genome shotgun (WGS) entry which is preliminary data.</text>
</comment>
<dbReference type="PIRSF" id="PIRSF005496">
    <property type="entry name" value="ATP_hel_hrpB"/>
    <property type="match status" value="1"/>
</dbReference>
<dbReference type="GO" id="GO:0016787">
    <property type="term" value="F:hydrolase activity"/>
    <property type="evidence" value="ECO:0007669"/>
    <property type="project" value="UniProtKB-KW"/>
</dbReference>
<dbReference type="InterPro" id="IPR010225">
    <property type="entry name" value="HrpB"/>
</dbReference>
<protein>
    <submittedName>
        <fullName evidence="8">ATP-dependent helicase HrpB</fullName>
    </submittedName>
</protein>
<dbReference type="Pfam" id="PF08482">
    <property type="entry name" value="HrpB_C"/>
    <property type="match status" value="1"/>
</dbReference>
<evidence type="ECO:0000256" key="3">
    <source>
        <dbReference type="ARBA" id="ARBA00022806"/>
    </source>
</evidence>
<dbReference type="PROSITE" id="PS51194">
    <property type="entry name" value="HELICASE_CTER"/>
    <property type="match status" value="1"/>
</dbReference>
<keyword evidence="3 8" id="KW-0347">Helicase</keyword>
<dbReference type="Gene3D" id="3.40.50.300">
    <property type="entry name" value="P-loop containing nucleotide triphosphate hydrolases"/>
    <property type="match status" value="2"/>
</dbReference>
<dbReference type="CDD" id="cd18791">
    <property type="entry name" value="SF2_C_RHA"/>
    <property type="match status" value="1"/>
</dbReference>
<name>A0A255GIF0_9ACTN</name>
<keyword evidence="1" id="KW-0547">Nucleotide-binding</keyword>
<feature type="domain" description="Helicase C-terminal" evidence="7">
    <location>
        <begin position="222"/>
        <end position="388"/>
    </location>
</feature>
<feature type="region of interest" description="Disordered" evidence="5">
    <location>
        <begin position="818"/>
        <end position="842"/>
    </location>
</feature>
<dbReference type="InterPro" id="IPR007502">
    <property type="entry name" value="Helicase-assoc_dom"/>
</dbReference>
<reference evidence="8 9" key="1">
    <citation type="submission" date="2017-07" db="EMBL/GenBank/DDBJ databases">
        <title>Draft whole genome sequences of clinical Proprionibacteriaceae strains.</title>
        <authorList>
            <person name="Bernier A.-M."/>
            <person name="Bernard K."/>
            <person name="Domingo M.-C."/>
        </authorList>
    </citation>
    <scope>NUCLEOTIDE SEQUENCE [LARGE SCALE GENOMIC DNA]</scope>
    <source>
        <strain evidence="8 9">NML 030167</strain>
    </source>
</reference>
<dbReference type="PROSITE" id="PS51192">
    <property type="entry name" value="HELICASE_ATP_BIND_1"/>
    <property type="match status" value="1"/>
</dbReference>
<evidence type="ECO:0000256" key="5">
    <source>
        <dbReference type="SAM" id="MobiDB-lite"/>
    </source>
</evidence>
<evidence type="ECO:0000259" key="6">
    <source>
        <dbReference type="PROSITE" id="PS51192"/>
    </source>
</evidence>
<keyword evidence="4" id="KW-0067">ATP-binding</keyword>
<evidence type="ECO:0000259" key="7">
    <source>
        <dbReference type="PROSITE" id="PS51194"/>
    </source>
</evidence>
<accession>A0A255GIF0</accession>
<dbReference type="RefSeq" id="WP_094405851.1">
    <property type="nucleotide sequence ID" value="NZ_NMVO01000014.1"/>
</dbReference>
<sequence length="842" mass="89817">MSPRFDLDRIGSGLPMAAALPRLRDSLAEHRVAVVQAPPGTGKTTLVPPALAELGTGGRVVVTQPRRVAARAAARRLASLAGVRLGEEVGFTVRGERRRSARTRVEFCTTGVLLRRLLTDPELPGIDAVVLDEVHERQLESDLALGMLRELLELREDLSVVAMSATLAADRFAAILGSVENPAPVVSVPDVLFPLEVGWRPAPAGVRTLDARGVTREFCGHVADTAAAALAEHQGDVLVFVPGAWEVDQVCAALRGRLGPAIPVLPLHGRLSAREQDAALTPGAQRRVVVATAVAETSLTVPGVRIVVDSGLSRQPRHDATRELTGLVTVSVSRATAIQRAGRAARLGPGLVLRCWPEDAWARAAESDPPEIATADLTSAMLDLACWGTPRGAGLALPDPPPEVAADRAEETLRGLGAIDDAGAATDLGRRLVRLPVDPRLGRALLDGAPRLGVRRCAEVVAMLAADDGGRETDLTARWRALRRGTAPGAKAWADQARRLAELVPTGDGRDSQQERVSEDQAVGWVVALAFPQRLARARGGAGAYLLASGTGAELPKGSPLRGQPWLAVAELGRTETGAVIRAAVPVDEPLALAAGAELRREADEVSWAEGRLAGRRVRRLGAIELSATPVRPDPARGRAAVAEALRRKGLSLLPWPTAAVTLRNRLALLHRVFGDWPAMDDAALLERLADWLGPELDALAAGGRLSAVDTAGALRRLLDWRQAAELDRLAPTTIEVPSGSRIRLGYPDHDDPEPTVRVAVKLQETFGLAETPRIADGRVPLVFELLSPAGRPLAITADLANFWNEVYPQVRAENRGRYSKHPWPEDPWTSPPRRGTTRSGR</sequence>
<organism evidence="8 9">
    <name type="scientific">Enemella evansiae</name>
    <dbReference type="NCBI Taxonomy" id="2016499"/>
    <lineage>
        <taxon>Bacteria</taxon>
        <taxon>Bacillati</taxon>
        <taxon>Actinomycetota</taxon>
        <taxon>Actinomycetes</taxon>
        <taxon>Propionibacteriales</taxon>
        <taxon>Propionibacteriaceae</taxon>
        <taxon>Enemella</taxon>
    </lineage>
</organism>
<dbReference type="SMART" id="SM00487">
    <property type="entry name" value="DEXDc"/>
    <property type="match status" value="1"/>
</dbReference>
<evidence type="ECO:0000256" key="2">
    <source>
        <dbReference type="ARBA" id="ARBA00022801"/>
    </source>
</evidence>
<keyword evidence="9" id="KW-1185">Reference proteome</keyword>
<dbReference type="GO" id="GO:0005524">
    <property type="term" value="F:ATP binding"/>
    <property type="evidence" value="ECO:0007669"/>
    <property type="project" value="UniProtKB-KW"/>
</dbReference>
<dbReference type="SMART" id="SM00490">
    <property type="entry name" value="HELICc"/>
    <property type="match status" value="1"/>
</dbReference>
<dbReference type="PANTHER" id="PTHR43519">
    <property type="entry name" value="ATP-DEPENDENT RNA HELICASE HRPB"/>
    <property type="match status" value="1"/>
</dbReference>
<dbReference type="InterPro" id="IPR049614">
    <property type="entry name" value="HrpB_DEXH"/>
</dbReference>
<dbReference type="InterPro" id="IPR011545">
    <property type="entry name" value="DEAD/DEAH_box_helicase_dom"/>
</dbReference>
<dbReference type="PANTHER" id="PTHR43519:SF1">
    <property type="entry name" value="ATP-DEPENDENT RNA HELICASE HRPB"/>
    <property type="match status" value="1"/>
</dbReference>
<dbReference type="Gene3D" id="1.20.120.1080">
    <property type="match status" value="1"/>
</dbReference>
<dbReference type="Pfam" id="PF00271">
    <property type="entry name" value="Helicase_C"/>
    <property type="match status" value="1"/>
</dbReference>
<dbReference type="InterPro" id="IPR001650">
    <property type="entry name" value="Helicase_C-like"/>
</dbReference>
<dbReference type="AlphaFoldDB" id="A0A255GIF0"/>
<gene>
    <name evidence="8" type="primary">hrpB</name>
    <name evidence="8" type="ORF">CGZ94_12680</name>
</gene>
<dbReference type="InterPro" id="IPR027417">
    <property type="entry name" value="P-loop_NTPase"/>
</dbReference>
<dbReference type="InterPro" id="IPR013689">
    <property type="entry name" value="RNA_helicase_ATP-dep_HrpB_C"/>
</dbReference>